<keyword evidence="3 8" id="KW-1133">Transmembrane helix</keyword>
<dbReference type="Gene3D" id="1.20.1070.10">
    <property type="entry name" value="Rhodopsin 7-helix transmembrane proteins"/>
    <property type="match status" value="1"/>
</dbReference>
<dbReference type="Proteomes" id="UP000596742">
    <property type="component" value="Unassembled WGS sequence"/>
</dbReference>
<dbReference type="InterPro" id="IPR017452">
    <property type="entry name" value="GPCR_Rhodpsn_7TM"/>
</dbReference>
<dbReference type="PRINTS" id="PR00237">
    <property type="entry name" value="GPCRRHODOPSN"/>
</dbReference>
<dbReference type="GO" id="GO:0016020">
    <property type="term" value="C:membrane"/>
    <property type="evidence" value="ECO:0007669"/>
    <property type="project" value="UniProtKB-SubCell"/>
</dbReference>
<accession>A0A8B6CWH0</accession>
<evidence type="ECO:0000256" key="3">
    <source>
        <dbReference type="ARBA" id="ARBA00022989"/>
    </source>
</evidence>
<dbReference type="PANTHER" id="PTHR24240">
    <property type="entry name" value="OPSIN"/>
    <property type="match status" value="1"/>
</dbReference>
<dbReference type="OrthoDB" id="6057368at2759"/>
<keyword evidence="6" id="KW-0675">Receptor</keyword>
<keyword evidence="4" id="KW-0297">G-protein coupled receptor</keyword>
<proteinExistence type="predicted"/>
<evidence type="ECO:0000256" key="4">
    <source>
        <dbReference type="ARBA" id="ARBA00023040"/>
    </source>
</evidence>
<dbReference type="InterPro" id="IPR050125">
    <property type="entry name" value="GPCR_opsins"/>
</dbReference>
<keyword evidence="2 8" id="KW-0812">Transmembrane</keyword>
<dbReference type="PROSITE" id="PS50262">
    <property type="entry name" value="G_PROTEIN_RECEP_F1_2"/>
    <property type="match status" value="1"/>
</dbReference>
<dbReference type="GO" id="GO:0004930">
    <property type="term" value="F:G protein-coupled receptor activity"/>
    <property type="evidence" value="ECO:0007669"/>
    <property type="project" value="UniProtKB-KW"/>
</dbReference>
<dbReference type="CDD" id="cd00637">
    <property type="entry name" value="7tm_classA_rhodopsin-like"/>
    <property type="match status" value="1"/>
</dbReference>
<dbReference type="SUPFAM" id="SSF81321">
    <property type="entry name" value="Family A G protein-coupled receptor-like"/>
    <property type="match status" value="1"/>
</dbReference>
<feature type="transmembrane region" description="Helical" evidence="8">
    <location>
        <begin position="60"/>
        <end position="84"/>
    </location>
</feature>
<gene>
    <name evidence="10" type="ORF">MGAL_10B094538</name>
</gene>
<keyword evidence="5 8" id="KW-0472">Membrane</keyword>
<evidence type="ECO:0000256" key="6">
    <source>
        <dbReference type="ARBA" id="ARBA00023170"/>
    </source>
</evidence>
<evidence type="ECO:0000313" key="10">
    <source>
        <dbReference type="EMBL" id="VDI10904.1"/>
    </source>
</evidence>
<evidence type="ECO:0000256" key="2">
    <source>
        <dbReference type="ARBA" id="ARBA00022692"/>
    </source>
</evidence>
<dbReference type="AlphaFoldDB" id="A0A8B6CWH0"/>
<organism evidence="10 11">
    <name type="scientific">Mytilus galloprovincialis</name>
    <name type="common">Mediterranean mussel</name>
    <dbReference type="NCBI Taxonomy" id="29158"/>
    <lineage>
        <taxon>Eukaryota</taxon>
        <taxon>Metazoa</taxon>
        <taxon>Spiralia</taxon>
        <taxon>Lophotrochozoa</taxon>
        <taxon>Mollusca</taxon>
        <taxon>Bivalvia</taxon>
        <taxon>Autobranchia</taxon>
        <taxon>Pteriomorphia</taxon>
        <taxon>Mytilida</taxon>
        <taxon>Mytiloidea</taxon>
        <taxon>Mytilidae</taxon>
        <taxon>Mytilinae</taxon>
        <taxon>Mytilus</taxon>
    </lineage>
</organism>
<comment type="subcellular location">
    <subcellularLocation>
        <location evidence="1">Membrane</location>
        <topology evidence="1">Multi-pass membrane protein</topology>
    </subcellularLocation>
</comment>
<name>A0A8B6CWH0_MYTGA</name>
<keyword evidence="11" id="KW-1185">Reference proteome</keyword>
<keyword evidence="7" id="KW-0807">Transducer</keyword>
<feature type="transmembrane region" description="Helical" evidence="8">
    <location>
        <begin position="313"/>
        <end position="337"/>
    </location>
</feature>
<evidence type="ECO:0000256" key="5">
    <source>
        <dbReference type="ARBA" id="ARBA00023136"/>
    </source>
</evidence>
<reference evidence="10" key="1">
    <citation type="submission" date="2018-11" db="EMBL/GenBank/DDBJ databases">
        <authorList>
            <person name="Alioto T."/>
            <person name="Alioto T."/>
        </authorList>
    </citation>
    <scope>NUCLEOTIDE SEQUENCE</scope>
</reference>
<feature type="domain" description="G-protein coupled receptors family 1 profile" evidence="9">
    <location>
        <begin position="73"/>
        <end position="366"/>
    </location>
</feature>
<evidence type="ECO:0000313" key="11">
    <source>
        <dbReference type="Proteomes" id="UP000596742"/>
    </source>
</evidence>
<evidence type="ECO:0000259" key="9">
    <source>
        <dbReference type="PROSITE" id="PS50262"/>
    </source>
</evidence>
<comment type="caution">
    <text evidence="10">The sequence shown here is derived from an EMBL/GenBank/DDBJ whole genome shotgun (WGS) entry which is preliminary data.</text>
</comment>
<dbReference type="Pfam" id="PF00001">
    <property type="entry name" value="7tm_1"/>
    <property type="match status" value="1"/>
</dbReference>
<evidence type="ECO:0000256" key="8">
    <source>
        <dbReference type="SAM" id="Phobius"/>
    </source>
</evidence>
<feature type="transmembrane region" description="Helical" evidence="8">
    <location>
        <begin position="245"/>
        <end position="272"/>
    </location>
</feature>
<feature type="transmembrane region" description="Helical" evidence="8">
    <location>
        <begin position="193"/>
        <end position="216"/>
    </location>
</feature>
<feature type="transmembrane region" description="Helical" evidence="8">
    <location>
        <begin position="96"/>
        <end position="121"/>
    </location>
</feature>
<protein>
    <submittedName>
        <fullName evidence="10">Blast:Blue-sensitive opsin</fullName>
    </submittedName>
</protein>
<sequence length="385" mass="43730">MVIEMEKNTTVSVVNHQVDNYSKLLTTSALQLNISTFIPARSPPLEDIEYDEFVRRSSEFSAMVILCLFGTVGNVHTILVYLRVKDMKERIHVRTLIIWLSVIDLTTSFVVMPFEMVAFRWRYSISSNAVCKLFRYTAYTTGMSSWLILTVIGHERYKNIYGILLGTKSVLPCKTCKLISWLKGKFSFSKHNVACILVIISSLIVSTPVFVFIGIVDTVPLNYARLLGTQCTTQNKYRSKLTAGLYAGVVGLFAISCFMYCSYCYGKILYLIHKQSKKEKARRENSIYLRAKVHKAQQSFDYKNRKPHYKVTISLIVATGFSLCGFIIFAIGTAFGVSNSVLRHAIVTGVMKRGSFINNACNPIIYFMCDSKFRQACKKLYIKQT</sequence>
<feature type="transmembrane region" description="Helical" evidence="8">
    <location>
        <begin position="133"/>
        <end position="152"/>
    </location>
</feature>
<evidence type="ECO:0000256" key="7">
    <source>
        <dbReference type="ARBA" id="ARBA00023224"/>
    </source>
</evidence>
<evidence type="ECO:0000256" key="1">
    <source>
        <dbReference type="ARBA" id="ARBA00004141"/>
    </source>
</evidence>
<dbReference type="EMBL" id="UYJE01002454">
    <property type="protein sequence ID" value="VDI10904.1"/>
    <property type="molecule type" value="Genomic_DNA"/>
</dbReference>
<dbReference type="InterPro" id="IPR000276">
    <property type="entry name" value="GPCR_Rhodpsn"/>
</dbReference>